<feature type="compositionally biased region" description="Low complexity" evidence="9">
    <location>
        <begin position="1216"/>
        <end position="1235"/>
    </location>
</feature>
<dbReference type="Gene3D" id="3.40.605.10">
    <property type="entry name" value="Aldehyde Dehydrogenase, Chain A, domain 1"/>
    <property type="match status" value="1"/>
</dbReference>
<evidence type="ECO:0000256" key="5">
    <source>
        <dbReference type="ARBA" id="ARBA00048142"/>
    </source>
</evidence>
<evidence type="ECO:0000259" key="11">
    <source>
        <dbReference type="Pfam" id="PF01619"/>
    </source>
</evidence>
<dbReference type="Gene3D" id="3.40.309.10">
    <property type="entry name" value="Aldehyde Dehydrogenase, Chain A, domain 2"/>
    <property type="match status" value="1"/>
</dbReference>
<evidence type="ECO:0000256" key="3">
    <source>
        <dbReference type="ARBA" id="ARBA00023002"/>
    </source>
</evidence>
<dbReference type="Gene3D" id="3.20.20.220">
    <property type="match status" value="1"/>
</dbReference>
<evidence type="ECO:0000256" key="2">
    <source>
        <dbReference type="ARBA" id="ARBA00012884"/>
    </source>
</evidence>
<dbReference type="EC" id="1.2.1.88" evidence="2"/>
<dbReference type="Proteomes" id="UP000190857">
    <property type="component" value="Unassembled WGS sequence"/>
</dbReference>
<dbReference type="GO" id="GO:0003700">
    <property type="term" value="F:DNA-binding transcription factor activity"/>
    <property type="evidence" value="ECO:0007669"/>
    <property type="project" value="InterPro"/>
</dbReference>
<keyword evidence="4" id="KW-0520">NAD</keyword>
<dbReference type="PANTHER" id="PTHR42862:SF1">
    <property type="entry name" value="DELTA-1-PYRROLINE-5-CARBOXYLATE DEHYDROGENASE 2, ISOFORM A-RELATED"/>
    <property type="match status" value="1"/>
</dbReference>
<dbReference type="InterPro" id="IPR002872">
    <property type="entry name" value="Proline_DH_dom"/>
</dbReference>
<feature type="region of interest" description="Disordered" evidence="9">
    <location>
        <begin position="459"/>
        <end position="500"/>
    </location>
</feature>
<dbReference type="PROSITE" id="PS00070">
    <property type="entry name" value="ALDEHYDE_DEHYDR_CYS"/>
    <property type="match status" value="1"/>
</dbReference>
<evidence type="ECO:0000256" key="6">
    <source>
        <dbReference type="PIRSR" id="PIRSR000197-1"/>
    </source>
</evidence>
<dbReference type="FunFam" id="3.40.309.10:FF:000005">
    <property type="entry name" value="1-pyrroline-5-carboxylate dehydrogenase 1"/>
    <property type="match status" value="1"/>
</dbReference>
<dbReference type="InterPro" id="IPR050485">
    <property type="entry name" value="Proline_metab_enzyme"/>
</dbReference>
<comment type="pathway">
    <text evidence="1">Amino-acid degradation; L-proline degradation into L-glutamate; L-glutamate from L-proline: step 2/2.</text>
</comment>
<dbReference type="InterPro" id="IPR016163">
    <property type="entry name" value="Ald_DH_C"/>
</dbReference>
<accession>A0A1T5IID7</accession>
<dbReference type="PANTHER" id="PTHR42862">
    <property type="entry name" value="DELTA-1-PYRROLINE-5-CARBOXYLATE DEHYDROGENASE 1, ISOFORM A-RELATED"/>
    <property type="match status" value="1"/>
</dbReference>
<dbReference type="Pfam" id="PF00171">
    <property type="entry name" value="Aldedh"/>
    <property type="match status" value="1"/>
</dbReference>
<dbReference type="GO" id="GO:0003842">
    <property type="term" value="F:L-glutamate gamma-semialdehyde dehydrogenase activity"/>
    <property type="evidence" value="ECO:0007669"/>
    <property type="project" value="UniProtKB-EC"/>
</dbReference>
<feature type="domain" description="Proline dehydrogenase" evidence="11">
    <location>
        <begin position="135"/>
        <end position="427"/>
    </location>
</feature>
<feature type="region of interest" description="Disordered" evidence="9">
    <location>
        <begin position="1194"/>
        <end position="1235"/>
    </location>
</feature>
<dbReference type="Pfam" id="PF01619">
    <property type="entry name" value="Pro_dh"/>
    <property type="match status" value="1"/>
</dbReference>
<feature type="active site" evidence="6">
    <location>
        <position position="828"/>
    </location>
</feature>
<feature type="domain" description="Aldehyde dehydrogenase" evidence="10">
    <location>
        <begin position="591"/>
        <end position="1012"/>
    </location>
</feature>
<proteinExistence type="inferred from homology"/>
<dbReference type="SUPFAM" id="SSF53720">
    <property type="entry name" value="ALDH-like"/>
    <property type="match status" value="1"/>
</dbReference>
<gene>
    <name evidence="12" type="ORF">SAMN06309945_0492</name>
</gene>
<feature type="active site" evidence="6 7">
    <location>
        <position position="794"/>
    </location>
</feature>
<dbReference type="GO" id="GO:0009898">
    <property type="term" value="C:cytoplasmic side of plasma membrane"/>
    <property type="evidence" value="ECO:0007669"/>
    <property type="project" value="TreeGrafter"/>
</dbReference>
<evidence type="ECO:0000256" key="8">
    <source>
        <dbReference type="RuleBase" id="RU003345"/>
    </source>
</evidence>
<protein>
    <recommendedName>
        <fullName evidence="2">L-glutamate gamma-semialdehyde dehydrogenase</fullName>
        <ecNumber evidence="2">1.2.1.88</ecNumber>
    </recommendedName>
</protein>
<comment type="catalytic activity">
    <reaction evidence="5">
        <text>L-glutamate 5-semialdehyde + NAD(+) + H2O = L-glutamate + NADH + 2 H(+)</text>
        <dbReference type="Rhea" id="RHEA:30235"/>
        <dbReference type="ChEBI" id="CHEBI:15377"/>
        <dbReference type="ChEBI" id="CHEBI:15378"/>
        <dbReference type="ChEBI" id="CHEBI:29985"/>
        <dbReference type="ChEBI" id="CHEBI:57540"/>
        <dbReference type="ChEBI" id="CHEBI:57945"/>
        <dbReference type="ChEBI" id="CHEBI:58066"/>
        <dbReference type="EC" id="1.2.1.88"/>
    </reaction>
</comment>
<sequence length="1364" mass="144915">MPQTSPGTDSSADQLTAEAIVLARRWLDESADAPADPAAERLAGVLKDPNGLAFAVGFVDGVMRPEDLFVAGYNLQRVAKLAPGFLPVPLRAMIAAGGTLGPVIPPVVIPLARKMLRQMVGHLVVDATPAKLGPAIARLRGDGSRLNLNLLGEAVLGDHEADRRLEGTRTLLARDDVDYVSIKVSAIAAQLSMWAFDDAVERVVERLTPLYELALAGGPDGPKFINLDMEEYRDLDLTIAVFQGLLDQPQLKALEAGIVLQAYLPDAFAAMQRLQDWAAARVADGGAPIKVRLVKGANLAMEHVDATMHGWPLATFDRKQDTDANYKRILDWSLTRERTAAVKLGIAGHNLFDIAWAHLLAKKRKVQDRVDVEMLLGMATGQAQAVARDVGQLLLYTPVVDPKEFDVAISYLIRRLEENASNENFLSAVFELGADATLFEREKSRFEASVAQLAAVEEADANGDDAATVSLTPEPRRRQNRETEWTLEAAPAPGKASSTALYREPAGDQPVELGMTEQVLGLSKRHQTESPFDTVRVYTTDTEIRLPKTELGAPGFVNALDTDPSLPANREWAARLLARVADSTIGSDTIEAARVLDAFHLEDLVEKARDAGATWGARPAAVRAAILDRAGLALAANRDRLLEVMASETGKTIAEADPEVSEAIDFAHYYAARARELDAVRGARFVSPRLIVVAPPWNFPVAIPTGSVLASLAVGAGVILKPAPQARRTAAVLCEALWEAGIPRDLLVLADVDEAELGQRLIAHEAVDRVILTGAWQTAALFRSWRPDLPLLAETSGKNAIVVTPSADFDLAVADIVKSAFGHAGQKCSAASLVILVGSVAKSERFRRQLIDAVSSLRVGYPSDPASQMGPLIEQPSEKLLWALTELDAGEQWLVKPKQLDETGVLWSPGVRTGVSAGSRFHRTEFFGPSLGIMTAKNLDDAIALVNDVDYGLTSGLFTQDPEDLRVWAATVEAGNLYVNRGITGAIVQRQPFGGWKRSAVGTGAKAGGPNYLAALGSWQPDSGSASTTLHLRGLDPKIVQLIEAAQPALDYRAFDVLRRSALSDAIVWGTDFGETTDVSGLGVERNLLRYRPVPVSIRSTRDAELGDVLRVVIAAMRSRSVFTLSLALGIPTSVRRVLGEIGVQVAVETDAEWLARFAPAAELGAGEGAGAGAGSGAGEQAAAVRAAAAVVAEVSPEPDKPSPIDIPLDDGGGSEAHAGNAETANAEAGTETEAAEVGETGAGRTPDPAPVVSAVAAADAARTDAAQTDADTDAAPAASPLIVTGEPAVTRPPRVRIVGTEPERTALHRALAVIVEGDPDLAIYSGAVTSAGRVELLPFLREQSITITAHRFGNADTWSEDVL</sequence>
<evidence type="ECO:0000256" key="9">
    <source>
        <dbReference type="SAM" id="MobiDB-lite"/>
    </source>
</evidence>
<evidence type="ECO:0000259" key="10">
    <source>
        <dbReference type="Pfam" id="PF00171"/>
    </source>
</evidence>
<evidence type="ECO:0000256" key="7">
    <source>
        <dbReference type="PROSITE-ProRule" id="PRU10007"/>
    </source>
</evidence>
<dbReference type="InterPro" id="IPR016162">
    <property type="entry name" value="Ald_DH_N"/>
</dbReference>
<evidence type="ECO:0000313" key="13">
    <source>
        <dbReference type="Proteomes" id="UP000190857"/>
    </source>
</evidence>
<keyword evidence="3 8" id="KW-0560">Oxidoreductase</keyword>
<dbReference type="GO" id="GO:0004657">
    <property type="term" value="F:proline dehydrogenase activity"/>
    <property type="evidence" value="ECO:0007669"/>
    <property type="project" value="InterPro"/>
</dbReference>
<dbReference type="InterPro" id="IPR016160">
    <property type="entry name" value="Ald_DH_CS_CYS"/>
</dbReference>
<comment type="similarity">
    <text evidence="8">Belongs to the aldehyde dehydrogenase family.</text>
</comment>
<feature type="compositionally biased region" description="Basic and acidic residues" evidence="9">
    <location>
        <begin position="474"/>
        <end position="484"/>
    </location>
</feature>
<evidence type="ECO:0000256" key="4">
    <source>
        <dbReference type="ARBA" id="ARBA00023027"/>
    </source>
</evidence>
<dbReference type="GO" id="GO:0010133">
    <property type="term" value="P:L-proline catabolic process to L-glutamate"/>
    <property type="evidence" value="ECO:0007669"/>
    <property type="project" value="InterPro"/>
</dbReference>
<dbReference type="InterPro" id="IPR016161">
    <property type="entry name" value="Ald_DH/histidinol_DH"/>
</dbReference>
<organism evidence="12 13">
    <name type="scientific">Okibacterium fritillariae</name>
    <dbReference type="NCBI Taxonomy" id="123320"/>
    <lineage>
        <taxon>Bacteria</taxon>
        <taxon>Bacillati</taxon>
        <taxon>Actinomycetota</taxon>
        <taxon>Actinomycetes</taxon>
        <taxon>Micrococcales</taxon>
        <taxon>Microbacteriaceae</taxon>
        <taxon>Okibacterium</taxon>
    </lineage>
</organism>
<dbReference type="STRING" id="123320.SAMN06309945_0492"/>
<evidence type="ECO:0000313" key="12">
    <source>
        <dbReference type="EMBL" id="SKC38964.1"/>
    </source>
</evidence>
<keyword evidence="13" id="KW-1185">Reference proteome</keyword>
<name>A0A1T5IID7_9MICO</name>
<dbReference type="InterPro" id="IPR029041">
    <property type="entry name" value="FAD-linked_oxidoreductase-like"/>
</dbReference>
<dbReference type="EMBL" id="FUZP01000001">
    <property type="protein sequence ID" value="SKC38964.1"/>
    <property type="molecule type" value="Genomic_DNA"/>
</dbReference>
<dbReference type="PIRSF" id="PIRSF000197">
    <property type="entry name" value="Bifunct_PutA"/>
    <property type="match status" value="1"/>
</dbReference>
<evidence type="ECO:0000256" key="1">
    <source>
        <dbReference type="ARBA" id="ARBA00004786"/>
    </source>
</evidence>
<dbReference type="RefSeq" id="WP_079726707.1">
    <property type="nucleotide sequence ID" value="NZ_FUZP01000001.1"/>
</dbReference>
<dbReference type="InterPro" id="IPR015590">
    <property type="entry name" value="Aldehyde_DH_dom"/>
</dbReference>
<dbReference type="PROSITE" id="PS00687">
    <property type="entry name" value="ALDEHYDE_DEHYDR_GLU"/>
    <property type="match status" value="1"/>
</dbReference>
<dbReference type="InterPro" id="IPR025703">
    <property type="entry name" value="Bifunct_PutA"/>
</dbReference>
<dbReference type="SUPFAM" id="SSF51730">
    <property type="entry name" value="FAD-linked oxidoreductase"/>
    <property type="match status" value="1"/>
</dbReference>
<dbReference type="InterPro" id="IPR029510">
    <property type="entry name" value="Ald_DH_CS_GLU"/>
</dbReference>
<reference evidence="12 13" key="1">
    <citation type="submission" date="2017-02" db="EMBL/GenBank/DDBJ databases">
        <authorList>
            <person name="Peterson S.W."/>
        </authorList>
    </citation>
    <scope>NUCLEOTIDE SEQUENCE [LARGE SCALE GENOMIC DNA]</scope>
    <source>
        <strain evidence="12 13">VKM Ac-2059</strain>
    </source>
</reference>